<proteinExistence type="predicted"/>
<organism evidence="3 4">
    <name type="scientific">Negadavirga shengliensis</name>
    <dbReference type="NCBI Taxonomy" id="1389218"/>
    <lineage>
        <taxon>Bacteria</taxon>
        <taxon>Pseudomonadati</taxon>
        <taxon>Bacteroidota</taxon>
        <taxon>Cytophagia</taxon>
        <taxon>Cytophagales</taxon>
        <taxon>Cyclobacteriaceae</taxon>
        <taxon>Negadavirga</taxon>
    </lineage>
</organism>
<dbReference type="SUPFAM" id="SSF50156">
    <property type="entry name" value="PDZ domain-like"/>
    <property type="match status" value="1"/>
</dbReference>
<dbReference type="PANTHER" id="PTHR32060:SF30">
    <property type="entry name" value="CARBOXY-TERMINAL PROCESSING PROTEASE CTPA"/>
    <property type="match status" value="1"/>
</dbReference>
<evidence type="ECO:0000256" key="1">
    <source>
        <dbReference type="SAM" id="SignalP"/>
    </source>
</evidence>
<keyword evidence="4" id="KW-1185">Reference proteome</keyword>
<dbReference type="SUPFAM" id="SSF52096">
    <property type="entry name" value="ClpP/crotonase"/>
    <property type="match status" value="1"/>
</dbReference>
<dbReference type="RefSeq" id="WP_377066400.1">
    <property type="nucleotide sequence ID" value="NZ_JBHSJJ010000011.1"/>
</dbReference>
<feature type="signal peptide" evidence="1">
    <location>
        <begin position="1"/>
        <end position="22"/>
    </location>
</feature>
<dbReference type="PROSITE" id="PS50106">
    <property type="entry name" value="PDZ"/>
    <property type="match status" value="1"/>
</dbReference>
<dbReference type="SMART" id="SM00245">
    <property type="entry name" value="TSPc"/>
    <property type="match status" value="1"/>
</dbReference>
<dbReference type="EMBL" id="JBHSJJ010000011">
    <property type="protein sequence ID" value="MFC4873491.1"/>
    <property type="molecule type" value="Genomic_DNA"/>
</dbReference>
<dbReference type="Gene3D" id="2.30.42.10">
    <property type="match status" value="1"/>
</dbReference>
<dbReference type="CDD" id="cd07561">
    <property type="entry name" value="Peptidase_S41_CPP_like"/>
    <property type="match status" value="1"/>
</dbReference>
<dbReference type="InterPro" id="IPR041613">
    <property type="entry name" value="Pept_S41_N"/>
</dbReference>
<dbReference type="Pfam" id="PF03572">
    <property type="entry name" value="Peptidase_S41"/>
    <property type="match status" value="1"/>
</dbReference>
<dbReference type="InterPro" id="IPR036034">
    <property type="entry name" value="PDZ_sf"/>
</dbReference>
<dbReference type="InterPro" id="IPR005151">
    <property type="entry name" value="Tail-specific_protease"/>
</dbReference>
<dbReference type="InterPro" id="IPR029045">
    <property type="entry name" value="ClpP/crotonase-like_dom_sf"/>
</dbReference>
<dbReference type="Pfam" id="PF18294">
    <property type="entry name" value="Pept_S41_N"/>
    <property type="match status" value="1"/>
</dbReference>
<accession>A0ABV9T4V4</accession>
<evidence type="ECO:0000259" key="2">
    <source>
        <dbReference type="PROSITE" id="PS50106"/>
    </source>
</evidence>
<protein>
    <submittedName>
        <fullName evidence="3">S41 family peptidase</fullName>
    </submittedName>
</protein>
<evidence type="ECO:0000313" key="3">
    <source>
        <dbReference type="EMBL" id="MFC4873491.1"/>
    </source>
</evidence>
<dbReference type="InterPro" id="IPR001478">
    <property type="entry name" value="PDZ"/>
</dbReference>
<comment type="caution">
    <text evidence="3">The sequence shown here is derived from an EMBL/GenBank/DDBJ whole genome shotgun (WGS) entry which is preliminary data.</text>
</comment>
<dbReference type="Gene3D" id="3.30.750.170">
    <property type="match status" value="1"/>
</dbReference>
<dbReference type="PANTHER" id="PTHR32060">
    <property type="entry name" value="TAIL-SPECIFIC PROTEASE"/>
    <property type="match status" value="1"/>
</dbReference>
<dbReference type="CDD" id="cd00136">
    <property type="entry name" value="PDZ_canonical"/>
    <property type="match status" value="1"/>
</dbReference>
<name>A0ABV9T4V4_9BACT</name>
<feature type="domain" description="PDZ" evidence="2">
    <location>
        <begin position="92"/>
        <end position="146"/>
    </location>
</feature>
<sequence>MGQLRKINFLLLTLALVVPLFSCNPEEENPLQINKKVKEAIFESMQEWYYWNDALPATIDVNQFNSNDELLFTLMYRQLDRWSYLTTREAFNKSFTGQNAGHGFGFGIGPDEGLYVSFVYENSPAGKDNWKRGWEIIEVNGKPISSYKVGNGYNFQLGPNEPGISNSFTFRLPDGTTTTRTNTKAEYQSNSVLHKEVIDTGQKKIGYWVYNSFKATSGISPAKSLEVDDALAFFEEAGIHELIMDLRYNGGGSVNVAEQIMNQLIPQGNSGKLMYTNALNDDKANFNEEYNFEKKGQLELERIVFITSRGSASASELIINCLVPYIEVVLIGEQTYGKPVGSFPLSQFNRTLADNDVELVPVTFAIANANGQAEYYDGFPVDFVAADDPTRDWGDPEEVRFKAALDYLMYGSVGPSARQLYKDHGWAMIDNFKGLEKEFPVY</sequence>
<reference evidence="4" key="1">
    <citation type="journal article" date="2019" name="Int. J. Syst. Evol. Microbiol.">
        <title>The Global Catalogue of Microorganisms (GCM) 10K type strain sequencing project: providing services to taxonomists for standard genome sequencing and annotation.</title>
        <authorList>
            <consortium name="The Broad Institute Genomics Platform"/>
            <consortium name="The Broad Institute Genome Sequencing Center for Infectious Disease"/>
            <person name="Wu L."/>
            <person name="Ma J."/>
        </authorList>
    </citation>
    <scope>NUCLEOTIDE SEQUENCE [LARGE SCALE GENOMIC DNA]</scope>
    <source>
        <strain evidence="4">CGMCC 4.7466</strain>
    </source>
</reference>
<gene>
    <name evidence="3" type="ORF">ACFPFU_17445</name>
</gene>
<dbReference type="Gene3D" id="3.90.226.10">
    <property type="entry name" value="2-enoyl-CoA Hydratase, Chain A, domain 1"/>
    <property type="match status" value="1"/>
</dbReference>
<keyword evidence="1" id="KW-0732">Signal</keyword>
<evidence type="ECO:0000313" key="4">
    <source>
        <dbReference type="Proteomes" id="UP001595818"/>
    </source>
</evidence>
<dbReference type="Proteomes" id="UP001595818">
    <property type="component" value="Unassembled WGS sequence"/>
</dbReference>
<feature type="chain" id="PRO_5046752910" evidence="1">
    <location>
        <begin position="23"/>
        <end position="442"/>
    </location>
</feature>